<name>A0A9N9E5L5_9GLOM</name>
<gene>
    <name evidence="1" type="ORF">POCULU_LOCUS10370</name>
</gene>
<feature type="non-terminal residue" evidence="1">
    <location>
        <position position="1"/>
    </location>
</feature>
<comment type="caution">
    <text evidence="1">The sequence shown here is derived from an EMBL/GenBank/DDBJ whole genome shotgun (WGS) entry which is preliminary data.</text>
</comment>
<dbReference type="AlphaFoldDB" id="A0A9N9E5L5"/>
<sequence length="72" mass="8360">QADVHVIRQSQILISEKFLQAEDDSEKWPKLVIKLSPKHRKLFFKNSKKALRNVKRKIIVSCAAEMMDILVA</sequence>
<evidence type="ECO:0000313" key="1">
    <source>
        <dbReference type="EMBL" id="CAG8659260.1"/>
    </source>
</evidence>
<dbReference type="EMBL" id="CAJVPJ010005179">
    <property type="protein sequence ID" value="CAG8659260.1"/>
    <property type="molecule type" value="Genomic_DNA"/>
</dbReference>
<evidence type="ECO:0000313" key="2">
    <source>
        <dbReference type="Proteomes" id="UP000789572"/>
    </source>
</evidence>
<organism evidence="1 2">
    <name type="scientific">Paraglomus occultum</name>
    <dbReference type="NCBI Taxonomy" id="144539"/>
    <lineage>
        <taxon>Eukaryota</taxon>
        <taxon>Fungi</taxon>
        <taxon>Fungi incertae sedis</taxon>
        <taxon>Mucoromycota</taxon>
        <taxon>Glomeromycotina</taxon>
        <taxon>Glomeromycetes</taxon>
        <taxon>Paraglomerales</taxon>
        <taxon>Paraglomeraceae</taxon>
        <taxon>Paraglomus</taxon>
    </lineage>
</organism>
<accession>A0A9N9E5L5</accession>
<reference evidence="1" key="1">
    <citation type="submission" date="2021-06" db="EMBL/GenBank/DDBJ databases">
        <authorList>
            <person name="Kallberg Y."/>
            <person name="Tangrot J."/>
            <person name="Rosling A."/>
        </authorList>
    </citation>
    <scope>NUCLEOTIDE SEQUENCE</scope>
    <source>
        <strain evidence="1">IA702</strain>
    </source>
</reference>
<keyword evidence="2" id="KW-1185">Reference proteome</keyword>
<proteinExistence type="predicted"/>
<dbReference type="Proteomes" id="UP000789572">
    <property type="component" value="Unassembled WGS sequence"/>
</dbReference>
<protein>
    <submittedName>
        <fullName evidence="1">8776_t:CDS:1</fullName>
    </submittedName>
</protein>